<dbReference type="InterPro" id="IPR006342">
    <property type="entry name" value="FkbM_mtfrase"/>
</dbReference>
<sequence>MENKLLDFVKEMSSVVCYGAGEYAFFITLFLEAHRIGIDYYVVSDGQHIGEEYLNKKIYSFSEAIQENMINKNVVVAIGGEAQLNIQTALEEKRIKGYFLTKEDIDNIFIFLFNIPQEKLKIILNQYLLNKNDIMSSVLKKSSRSMKFLYDLIQPTSDYEHEYLLLSEEYKMIPRYFEKRIPFQNTEIRVPDVASFLCAYESILVQKIYNFIPQKKDDIVILDFGSNIGLSLFFFSKKYPKATILGFEPDNRIFDVLKYNLKALQCQNVHVFKQAVWYKDEILSFYSEGADAGRIEAAGDNAADFIQIQAIDSLVVMNEYAHIDFLKIDIEGAETVVLRHIAKKLKDVDNIFVEYHSAADEKQSLPEILKILSDAGFRIYFGEEGLIQKKPYVKINTYAGFDALVNIYGVRK</sequence>
<dbReference type="AlphaFoldDB" id="A0A1H7CDS4"/>
<dbReference type="RefSeq" id="WP_091834573.1">
    <property type="nucleotide sequence ID" value="NZ_FNZK01000021.1"/>
</dbReference>
<keyword evidence="2" id="KW-0808">Transferase</keyword>
<dbReference type="GO" id="GO:0032259">
    <property type="term" value="P:methylation"/>
    <property type="evidence" value="ECO:0007669"/>
    <property type="project" value="UniProtKB-KW"/>
</dbReference>
<dbReference type="PANTHER" id="PTHR34203:SF15">
    <property type="entry name" value="SLL1173 PROTEIN"/>
    <property type="match status" value="1"/>
</dbReference>
<protein>
    <submittedName>
        <fullName evidence="2">Methyltransferase, FkbM family</fullName>
    </submittedName>
</protein>
<keyword evidence="3" id="KW-1185">Reference proteome</keyword>
<accession>A0A1H7CDS4</accession>
<gene>
    <name evidence="2" type="ORF">SAMN05660742_12143</name>
</gene>
<dbReference type="EMBL" id="FNZK01000021">
    <property type="protein sequence ID" value="SEJ87841.1"/>
    <property type="molecule type" value="Genomic_DNA"/>
</dbReference>
<feature type="domain" description="Methyltransferase FkbM" evidence="1">
    <location>
        <begin position="223"/>
        <end position="379"/>
    </location>
</feature>
<proteinExistence type="predicted"/>
<dbReference type="NCBIfam" id="TIGR01444">
    <property type="entry name" value="fkbM_fam"/>
    <property type="match status" value="1"/>
</dbReference>
<evidence type="ECO:0000313" key="2">
    <source>
        <dbReference type="EMBL" id="SEJ87841.1"/>
    </source>
</evidence>
<keyword evidence="2" id="KW-0489">Methyltransferase</keyword>
<evidence type="ECO:0000259" key="1">
    <source>
        <dbReference type="Pfam" id="PF05050"/>
    </source>
</evidence>
<dbReference type="GO" id="GO:0008168">
    <property type="term" value="F:methyltransferase activity"/>
    <property type="evidence" value="ECO:0007669"/>
    <property type="project" value="UniProtKB-KW"/>
</dbReference>
<dbReference type="Proteomes" id="UP000199662">
    <property type="component" value="Unassembled WGS sequence"/>
</dbReference>
<dbReference type="Gene3D" id="3.40.50.150">
    <property type="entry name" value="Vaccinia Virus protein VP39"/>
    <property type="match status" value="1"/>
</dbReference>
<dbReference type="PANTHER" id="PTHR34203">
    <property type="entry name" value="METHYLTRANSFERASE, FKBM FAMILY PROTEIN"/>
    <property type="match status" value="1"/>
</dbReference>
<organism evidence="2 3">
    <name type="scientific">Propionispira arboris</name>
    <dbReference type="NCBI Taxonomy" id="84035"/>
    <lineage>
        <taxon>Bacteria</taxon>
        <taxon>Bacillati</taxon>
        <taxon>Bacillota</taxon>
        <taxon>Negativicutes</taxon>
        <taxon>Selenomonadales</taxon>
        <taxon>Selenomonadaceae</taxon>
        <taxon>Propionispira</taxon>
    </lineage>
</organism>
<dbReference type="Pfam" id="PF05050">
    <property type="entry name" value="Methyltransf_21"/>
    <property type="match status" value="1"/>
</dbReference>
<dbReference type="SUPFAM" id="SSF53335">
    <property type="entry name" value="S-adenosyl-L-methionine-dependent methyltransferases"/>
    <property type="match status" value="1"/>
</dbReference>
<dbReference type="STRING" id="84035.SAMN05660742_12143"/>
<evidence type="ECO:0000313" key="3">
    <source>
        <dbReference type="Proteomes" id="UP000199662"/>
    </source>
</evidence>
<reference evidence="2 3" key="1">
    <citation type="submission" date="2016-10" db="EMBL/GenBank/DDBJ databases">
        <authorList>
            <person name="de Groot N.N."/>
        </authorList>
    </citation>
    <scope>NUCLEOTIDE SEQUENCE [LARGE SCALE GENOMIC DNA]</scope>
    <source>
        <strain evidence="2 3">DSM 2179</strain>
    </source>
</reference>
<dbReference type="InterPro" id="IPR029063">
    <property type="entry name" value="SAM-dependent_MTases_sf"/>
</dbReference>
<name>A0A1H7CDS4_9FIRM</name>
<dbReference type="InterPro" id="IPR052514">
    <property type="entry name" value="SAM-dependent_MTase"/>
</dbReference>